<dbReference type="SUPFAM" id="SSF53822">
    <property type="entry name" value="Periplasmic binding protein-like I"/>
    <property type="match status" value="1"/>
</dbReference>
<dbReference type="GO" id="GO:0003677">
    <property type="term" value="F:DNA binding"/>
    <property type="evidence" value="ECO:0007669"/>
    <property type="project" value="UniProtKB-KW"/>
</dbReference>
<dbReference type="InterPro" id="IPR046335">
    <property type="entry name" value="LacI/GalR-like_sensor"/>
</dbReference>
<dbReference type="Gene3D" id="3.40.50.2300">
    <property type="match status" value="2"/>
</dbReference>
<keyword evidence="3" id="KW-0804">Transcription</keyword>
<keyword evidence="2 5" id="KW-0238">DNA-binding</keyword>
<dbReference type="PANTHER" id="PTHR30146:SF109">
    <property type="entry name" value="HTH-TYPE TRANSCRIPTIONAL REGULATOR GALS"/>
    <property type="match status" value="1"/>
</dbReference>
<evidence type="ECO:0000256" key="3">
    <source>
        <dbReference type="ARBA" id="ARBA00023163"/>
    </source>
</evidence>
<dbReference type="Pfam" id="PF00356">
    <property type="entry name" value="LacI"/>
    <property type="match status" value="1"/>
</dbReference>
<evidence type="ECO:0000256" key="2">
    <source>
        <dbReference type="ARBA" id="ARBA00023125"/>
    </source>
</evidence>
<sequence length="342" mass="35809">MNAKVSIKDIARELGLAASTVSRALNGVYGVHPATIGRVRAKALEMGYVPDLGAKQLVGKSSGLIGVFMPEFEAEATPEISEFFPPLQQALKRLGKDAILFSVPHGRYAPGQLSEWVRMRKLEGCVFLPAFWRSHPLIQDALELRVPSVNFGDAVGPACSAAASGDREGGRLAGRLLTSYGHRRIGYIDGPPQLPICRERYAGFVEALAEAGIAHAPELVRAGDFSGASGARAALELRGTNPGGLTAIACANDLMAMGAIMALAQTGAKVPEDVSVIGYDGAFFTAYTNPPLSTVRHISEQMGSLAAELLAEVLNGAPGRRVIVPPALVERASVAIASSVGG</sequence>
<evidence type="ECO:0000259" key="4">
    <source>
        <dbReference type="PROSITE" id="PS50932"/>
    </source>
</evidence>
<dbReference type="SUPFAM" id="SSF47413">
    <property type="entry name" value="lambda repressor-like DNA-binding domains"/>
    <property type="match status" value="1"/>
</dbReference>
<dbReference type="CDD" id="cd01392">
    <property type="entry name" value="HTH_LacI"/>
    <property type="match status" value="1"/>
</dbReference>
<accession>A0ABW2UZM3</accession>
<protein>
    <submittedName>
        <fullName evidence="5">LacI family DNA-binding transcriptional regulator</fullName>
    </submittedName>
</protein>
<dbReference type="Gene3D" id="1.10.260.40">
    <property type="entry name" value="lambda repressor-like DNA-binding domains"/>
    <property type="match status" value="1"/>
</dbReference>
<reference evidence="6" key="1">
    <citation type="journal article" date="2019" name="Int. J. Syst. Evol. Microbiol.">
        <title>The Global Catalogue of Microorganisms (GCM) 10K type strain sequencing project: providing services to taxonomists for standard genome sequencing and annotation.</title>
        <authorList>
            <consortium name="The Broad Institute Genomics Platform"/>
            <consortium name="The Broad Institute Genome Sequencing Center for Infectious Disease"/>
            <person name="Wu L."/>
            <person name="Ma J."/>
        </authorList>
    </citation>
    <scope>NUCLEOTIDE SEQUENCE [LARGE SCALE GENOMIC DNA]</scope>
    <source>
        <strain evidence="6">JCM 18657</strain>
    </source>
</reference>
<evidence type="ECO:0000313" key="5">
    <source>
        <dbReference type="EMBL" id="MFC7749347.1"/>
    </source>
</evidence>
<keyword evidence="6" id="KW-1185">Reference proteome</keyword>
<organism evidence="5 6">
    <name type="scientific">Paenibacillus thermoaerophilus</name>
    <dbReference type="NCBI Taxonomy" id="1215385"/>
    <lineage>
        <taxon>Bacteria</taxon>
        <taxon>Bacillati</taxon>
        <taxon>Bacillota</taxon>
        <taxon>Bacilli</taxon>
        <taxon>Bacillales</taxon>
        <taxon>Paenibacillaceae</taxon>
        <taxon>Paenibacillus</taxon>
    </lineage>
</organism>
<dbReference type="InterPro" id="IPR028082">
    <property type="entry name" value="Peripla_BP_I"/>
</dbReference>
<dbReference type="Proteomes" id="UP001596528">
    <property type="component" value="Unassembled WGS sequence"/>
</dbReference>
<feature type="domain" description="HTH lacI-type" evidence="4">
    <location>
        <begin position="5"/>
        <end position="59"/>
    </location>
</feature>
<dbReference type="SMART" id="SM00354">
    <property type="entry name" value="HTH_LACI"/>
    <property type="match status" value="1"/>
</dbReference>
<proteinExistence type="predicted"/>
<comment type="caution">
    <text evidence="5">The sequence shown here is derived from an EMBL/GenBank/DDBJ whole genome shotgun (WGS) entry which is preliminary data.</text>
</comment>
<dbReference type="InterPro" id="IPR010982">
    <property type="entry name" value="Lambda_DNA-bd_dom_sf"/>
</dbReference>
<dbReference type="CDD" id="cd06267">
    <property type="entry name" value="PBP1_LacI_sugar_binding-like"/>
    <property type="match status" value="1"/>
</dbReference>
<gene>
    <name evidence="5" type="ORF">ACFQWB_05235</name>
</gene>
<name>A0ABW2UZM3_9BACL</name>
<dbReference type="PROSITE" id="PS50932">
    <property type="entry name" value="HTH_LACI_2"/>
    <property type="match status" value="1"/>
</dbReference>
<dbReference type="RefSeq" id="WP_138789573.1">
    <property type="nucleotide sequence ID" value="NZ_JBHTGQ010000011.1"/>
</dbReference>
<keyword evidence="1" id="KW-0805">Transcription regulation</keyword>
<dbReference type="EMBL" id="JBHTGQ010000011">
    <property type="protein sequence ID" value="MFC7749347.1"/>
    <property type="molecule type" value="Genomic_DNA"/>
</dbReference>
<dbReference type="PANTHER" id="PTHR30146">
    <property type="entry name" value="LACI-RELATED TRANSCRIPTIONAL REPRESSOR"/>
    <property type="match status" value="1"/>
</dbReference>
<evidence type="ECO:0000313" key="6">
    <source>
        <dbReference type="Proteomes" id="UP001596528"/>
    </source>
</evidence>
<dbReference type="Pfam" id="PF13377">
    <property type="entry name" value="Peripla_BP_3"/>
    <property type="match status" value="1"/>
</dbReference>
<dbReference type="InterPro" id="IPR000843">
    <property type="entry name" value="HTH_LacI"/>
</dbReference>
<evidence type="ECO:0000256" key="1">
    <source>
        <dbReference type="ARBA" id="ARBA00023015"/>
    </source>
</evidence>